<proteinExistence type="predicted"/>
<dbReference type="AlphaFoldDB" id="A0A0C3P3B0"/>
<dbReference type="PANTHER" id="PTHR45924:SF2">
    <property type="entry name" value="FI17866P1"/>
    <property type="match status" value="1"/>
</dbReference>
<protein>
    <recommendedName>
        <fullName evidence="2">DH domain-containing protein</fullName>
    </recommendedName>
</protein>
<evidence type="ECO:0000313" key="3">
    <source>
        <dbReference type="EMBL" id="KIP12399.1"/>
    </source>
</evidence>
<dbReference type="InterPro" id="IPR035899">
    <property type="entry name" value="DBL_dom_sf"/>
</dbReference>
<organism evidence="3 4">
    <name type="scientific">Phlebiopsis gigantea (strain 11061_1 CR5-6)</name>
    <name type="common">White-rot fungus</name>
    <name type="synonym">Peniophora gigantea</name>
    <dbReference type="NCBI Taxonomy" id="745531"/>
    <lineage>
        <taxon>Eukaryota</taxon>
        <taxon>Fungi</taxon>
        <taxon>Dikarya</taxon>
        <taxon>Basidiomycota</taxon>
        <taxon>Agaricomycotina</taxon>
        <taxon>Agaricomycetes</taxon>
        <taxon>Polyporales</taxon>
        <taxon>Phanerochaetaceae</taxon>
        <taxon>Phlebiopsis</taxon>
    </lineage>
</organism>
<gene>
    <name evidence="3" type="ORF">PHLGIDRAFT_61638</name>
</gene>
<feature type="region of interest" description="Disordered" evidence="1">
    <location>
        <begin position="242"/>
        <end position="290"/>
    </location>
</feature>
<dbReference type="SUPFAM" id="SSF48065">
    <property type="entry name" value="DBL homology domain (DH-domain)"/>
    <property type="match status" value="1"/>
</dbReference>
<dbReference type="Gene3D" id="1.20.900.10">
    <property type="entry name" value="Dbl homology (DH) domain"/>
    <property type="match status" value="1"/>
</dbReference>
<dbReference type="PANTHER" id="PTHR45924">
    <property type="entry name" value="FI17866P1"/>
    <property type="match status" value="1"/>
</dbReference>
<dbReference type="STRING" id="745531.A0A0C3P3B0"/>
<dbReference type="GO" id="GO:0031267">
    <property type="term" value="F:small GTPase binding"/>
    <property type="evidence" value="ECO:0007669"/>
    <property type="project" value="TreeGrafter"/>
</dbReference>
<feature type="compositionally biased region" description="Polar residues" evidence="1">
    <location>
        <begin position="457"/>
        <end position="467"/>
    </location>
</feature>
<feature type="compositionally biased region" description="Pro residues" evidence="1">
    <location>
        <begin position="533"/>
        <end position="546"/>
    </location>
</feature>
<feature type="region of interest" description="Disordered" evidence="1">
    <location>
        <begin position="440"/>
        <end position="684"/>
    </location>
</feature>
<dbReference type="EMBL" id="KN840439">
    <property type="protein sequence ID" value="KIP12399.1"/>
    <property type="molecule type" value="Genomic_DNA"/>
</dbReference>
<dbReference type="Proteomes" id="UP000053257">
    <property type="component" value="Unassembled WGS sequence"/>
</dbReference>
<evidence type="ECO:0000313" key="4">
    <source>
        <dbReference type="Proteomes" id="UP000053257"/>
    </source>
</evidence>
<accession>A0A0C3P3B0</accession>
<dbReference type="HOGENOM" id="CLU_005338_0_0_1"/>
<reference evidence="3 4" key="1">
    <citation type="journal article" date="2014" name="PLoS Genet.">
        <title>Analysis of the Phlebiopsis gigantea genome, transcriptome and secretome provides insight into its pioneer colonization strategies of wood.</title>
        <authorList>
            <person name="Hori C."/>
            <person name="Ishida T."/>
            <person name="Igarashi K."/>
            <person name="Samejima M."/>
            <person name="Suzuki H."/>
            <person name="Master E."/>
            <person name="Ferreira P."/>
            <person name="Ruiz-Duenas F.J."/>
            <person name="Held B."/>
            <person name="Canessa P."/>
            <person name="Larrondo L.F."/>
            <person name="Schmoll M."/>
            <person name="Druzhinina I.S."/>
            <person name="Kubicek C.P."/>
            <person name="Gaskell J.A."/>
            <person name="Kersten P."/>
            <person name="St John F."/>
            <person name="Glasner J."/>
            <person name="Sabat G."/>
            <person name="Splinter BonDurant S."/>
            <person name="Syed K."/>
            <person name="Yadav J."/>
            <person name="Mgbeahuruike A.C."/>
            <person name="Kovalchuk A."/>
            <person name="Asiegbu F.O."/>
            <person name="Lackner G."/>
            <person name="Hoffmeister D."/>
            <person name="Rencoret J."/>
            <person name="Gutierrez A."/>
            <person name="Sun H."/>
            <person name="Lindquist E."/>
            <person name="Barry K."/>
            <person name="Riley R."/>
            <person name="Grigoriev I.V."/>
            <person name="Henrissat B."/>
            <person name="Kues U."/>
            <person name="Berka R.M."/>
            <person name="Martinez A.T."/>
            <person name="Covert S.F."/>
            <person name="Blanchette R.A."/>
            <person name="Cullen D."/>
        </authorList>
    </citation>
    <scope>NUCLEOTIDE SEQUENCE [LARGE SCALE GENOMIC DNA]</scope>
    <source>
        <strain evidence="3 4">11061_1 CR5-6</strain>
    </source>
</reference>
<sequence>MALPPSPGEGKSKKKVNPLSDLIETEKVYVDLLTGIMRKVASAWSRQNLPPPELDKMFRNIESIYKANRALLAKLKEIGTNPSSPKALGDLLMRWIEDLEAPYTKYAETWVSGFDEWEPVQSNPRLRTTLAIFSSSNPPPLPSSGPAHPAEPPLWTLGNLFLLPKGRLRYYRKLYSRLLKSTTPGRSDHRLLTGAIDKLDRLLTVLDERTVINVWGDEQPLPPPPPAEVLGEDEVVIDLRTRDSTMPLAPPSQRESNSTQDSRGVSIASQDTAPTSAAPSRDSNTSMTMPIIDLERRLSTERTLDIFTMQPKQVKLQIAPPNLHYARQMFASVDVFMTVTPKATGVEVVQERGHVYILTDLLLMCERMLPHEMSARGPNGPDMWLLYPPLAGKHLRVEPVEENALAVTILRKETVYMYAESQQARDKLLHEFLECIDLMGGKNQPPPPPVPKLPPMNDTSHGPSSYAPSPPRVASPNSMPLSRSSSERGQSPPVAGMERIALSDAPRGLPMHPAPGQFPQRSTSGSSFGPGQIMPPGPGQTMPPGPGQLMQAGNFGPGPVFAPQPIPGQTIVAPPRGTSQRSGSVPPPQGQMGPPYPQGSVSRGPSPYGAFGSRPMSDRSSGGGPPLRKSSSSHSMASEYERNRLTANGPLPPMPNYPDGLAPPSRPFIPRTDSSSSLSSLGTKPILPSAQLSMRSIAATSFADPSPPSSPVEETPRNIGPVSSRITCTIKCKVFLQEHHAKWKSLGSAQLRLYHESPTNVKQLVVGQDKKKPLISTIVLEDGVERVGKTGVAVELSDKGLRTGVVYMIQTKDEKAANELFTSLLAGSDRSEVGGR</sequence>
<evidence type="ECO:0000256" key="1">
    <source>
        <dbReference type="SAM" id="MobiDB-lite"/>
    </source>
</evidence>
<name>A0A0C3P3B0_PHLG1</name>
<evidence type="ECO:0000259" key="2">
    <source>
        <dbReference type="PROSITE" id="PS50010"/>
    </source>
</evidence>
<dbReference type="OrthoDB" id="6244550at2759"/>
<feature type="compositionally biased region" description="Pro residues" evidence="1">
    <location>
        <begin position="585"/>
        <end position="597"/>
    </location>
</feature>
<feature type="domain" description="DH" evidence="2">
    <location>
        <begin position="14"/>
        <end position="209"/>
    </location>
</feature>
<dbReference type="GO" id="GO:0005085">
    <property type="term" value="F:guanyl-nucleotide exchange factor activity"/>
    <property type="evidence" value="ECO:0007669"/>
    <property type="project" value="InterPro"/>
</dbReference>
<dbReference type="SMART" id="SM00325">
    <property type="entry name" value="RhoGEF"/>
    <property type="match status" value="1"/>
</dbReference>
<feature type="region of interest" description="Disordered" evidence="1">
    <location>
        <begin position="700"/>
        <end position="720"/>
    </location>
</feature>
<dbReference type="PROSITE" id="PS50010">
    <property type="entry name" value="DH_2"/>
    <property type="match status" value="1"/>
</dbReference>
<dbReference type="InterPro" id="IPR000219">
    <property type="entry name" value="DH_dom"/>
</dbReference>
<feature type="compositionally biased region" description="Pro residues" evidence="1">
    <location>
        <begin position="444"/>
        <end position="454"/>
    </location>
</feature>
<keyword evidence="4" id="KW-1185">Reference proteome</keyword>
<feature type="compositionally biased region" description="Low complexity" evidence="1">
    <location>
        <begin position="475"/>
        <end position="484"/>
    </location>
</feature>
<dbReference type="Pfam" id="PF00621">
    <property type="entry name" value="RhoGEF"/>
    <property type="match status" value="1"/>
</dbReference>
<feature type="compositionally biased region" description="Polar residues" evidence="1">
    <location>
        <begin position="253"/>
        <end position="288"/>
    </location>
</feature>